<dbReference type="EMBL" id="KN796114">
    <property type="protein sequence ID" value="KUI63662.1"/>
    <property type="molecule type" value="Genomic_DNA"/>
</dbReference>
<dbReference type="Pfam" id="PF00782">
    <property type="entry name" value="DSPc"/>
    <property type="match status" value="1"/>
</dbReference>
<evidence type="ECO:0000256" key="2">
    <source>
        <dbReference type="SAM" id="MobiDB-lite"/>
    </source>
</evidence>
<gene>
    <name evidence="4" type="ORF">VM1G_10525</name>
</gene>
<dbReference type="SMR" id="A0A194VI41"/>
<feature type="domain" description="Tyrosine-protein phosphatase" evidence="3">
    <location>
        <begin position="88"/>
        <end position="259"/>
    </location>
</feature>
<evidence type="ECO:0000256" key="1">
    <source>
        <dbReference type="ARBA" id="ARBA00009649"/>
    </source>
</evidence>
<dbReference type="SMART" id="SM00195">
    <property type="entry name" value="DSPc"/>
    <property type="match status" value="1"/>
</dbReference>
<dbReference type="GO" id="GO:0005737">
    <property type="term" value="C:cytoplasm"/>
    <property type="evidence" value="ECO:0007669"/>
    <property type="project" value="TreeGrafter"/>
</dbReference>
<dbReference type="OrthoDB" id="10252009at2759"/>
<protein>
    <submittedName>
        <fullName evidence="4">Serine/threonine/tyrosine-interacting protein</fullName>
    </submittedName>
</protein>
<organism evidence="4 5">
    <name type="scientific">Cytospora mali</name>
    <name type="common">Apple Valsa canker fungus</name>
    <name type="synonym">Valsa mali</name>
    <dbReference type="NCBI Taxonomy" id="578113"/>
    <lineage>
        <taxon>Eukaryota</taxon>
        <taxon>Fungi</taxon>
        <taxon>Dikarya</taxon>
        <taxon>Ascomycota</taxon>
        <taxon>Pezizomycotina</taxon>
        <taxon>Sordariomycetes</taxon>
        <taxon>Sordariomycetidae</taxon>
        <taxon>Diaporthales</taxon>
        <taxon>Cytosporaceae</taxon>
        <taxon>Cytospora</taxon>
    </lineage>
</organism>
<dbReference type="GO" id="GO:0140096">
    <property type="term" value="F:catalytic activity, acting on a protein"/>
    <property type="evidence" value="ECO:0007669"/>
    <property type="project" value="UniProtKB-ARBA"/>
</dbReference>
<evidence type="ECO:0000313" key="4">
    <source>
        <dbReference type="EMBL" id="KUI63662.1"/>
    </source>
</evidence>
<dbReference type="PANTHER" id="PTHR46588:SF1">
    <property type="entry name" value="SERINE_THREONINE_TYROSINE-INTERACTING PROTEIN"/>
    <property type="match status" value="1"/>
</dbReference>
<dbReference type="InterPro" id="IPR000340">
    <property type="entry name" value="Dual-sp_phosphatase_cat-dom"/>
</dbReference>
<sequence length="341" mass="37531">MQSLPPQHMSGGIIRNATFTNRPPSPPYIHIPTPLAAENSKTPSVTPSYDTVDPSLLTPEDLQIITGGRAQQAVDLQKTVWRYEDRRRAQPVLDFLYLGPLAVVRDHEFLREEGITLLLAVRDAAMAHMRIQTVDRAVAELGLEVQYLDIADRQQLIQALPHTINNINDHLLRVYRSQLQTVGGGGGGGTAIDPSAFRRGKVLVFCETGNERGAVVAAAYLMSMYGTEMVSAVQFVSCQRFCVTFDEPTKHMLQSFGDILDAKKMIARQNQQQAMPSAAAAAAAATATATATATRTSSKKRGFEETMGQEDQDEFAMDMDRYEDRPAFQPYAQGYTDTTMG</sequence>
<dbReference type="AlphaFoldDB" id="A0A194VI41"/>
<dbReference type="GO" id="GO:0062026">
    <property type="term" value="P:negative regulation of SCF-dependent proteasomal ubiquitin-dependent catabolic process"/>
    <property type="evidence" value="ECO:0007669"/>
    <property type="project" value="TreeGrafter"/>
</dbReference>
<dbReference type="GO" id="GO:1990444">
    <property type="term" value="F:F-box domain binding"/>
    <property type="evidence" value="ECO:0007669"/>
    <property type="project" value="TreeGrafter"/>
</dbReference>
<comment type="similarity">
    <text evidence="1">Belongs to the protein-tyrosine phosphatase family. Non-receptor class subfamily.</text>
</comment>
<accession>A0A194VI41</accession>
<evidence type="ECO:0000259" key="3">
    <source>
        <dbReference type="SMART" id="SM00195"/>
    </source>
</evidence>
<reference evidence="4" key="1">
    <citation type="submission" date="2014-12" db="EMBL/GenBank/DDBJ databases">
        <title>Genome Sequence of Valsa Canker Pathogens Uncovers a Specific Adaption of Colonization on Woody Bark.</title>
        <authorList>
            <person name="Yin Z."/>
            <person name="Liu H."/>
            <person name="Gao X."/>
            <person name="Li Z."/>
            <person name="Song N."/>
            <person name="Ke X."/>
            <person name="Dai Q."/>
            <person name="Wu Y."/>
            <person name="Sun Y."/>
            <person name="Xu J.-R."/>
            <person name="Kang Z.K."/>
            <person name="Wang L."/>
            <person name="Huang L."/>
        </authorList>
    </citation>
    <scope>NUCLEOTIDE SEQUENCE [LARGE SCALE GENOMIC DNA]</scope>
    <source>
        <strain evidence="4">03-8</strain>
    </source>
</reference>
<dbReference type="InterPro" id="IPR029021">
    <property type="entry name" value="Prot-tyrosine_phosphatase-like"/>
</dbReference>
<dbReference type="Proteomes" id="UP000078559">
    <property type="component" value="Unassembled WGS sequence"/>
</dbReference>
<dbReference type="Gene3D" id="3.90.190.10">
    <property type="entry name" value="Protein tyrosine phosphatase superfamily"/>
    <property type="match status" value="1"/>
</dbReference>
<dbReference type="InterPro" id="IPR020422">
    <property type="entry name" value="TYR_PHOSPHATASE_DUAL_dom"/>
</dbReference>
<dbReference type="SUPFAM" id="SSF52799">
    <property type="entry name" value="(Phosphotyrosine protein) phosphatases II"/>
    <property type="match status" value="1"/>
</dbReference>
<evidence type="ECO:0000313" key="5">
    <source>
        <dbReference type="Proteomes" id="UP000078559"/>
    </source>
</evidence>
<dbReference type="CDD" id="cd14498">
    <property type="entry name" value="DSP"/>
    <property type="match status" value="1"/>
</dbReference>
<proteinExistence type="inferred from homology"/>
<dbReference type="GO" id="GO:0070372">
    <property type="term" value="P:regulation of ERK1 and ERK2 cascade"/>
    <property type="evidence" value="ECO:0007669"/>
    <property type="project" value="TreeGrafter"/>
</dbReference>
<dbReference type="PANTHER" id="PTHR46588">
    <property type="entry name" value="SERINE/THREONINE/TYROSINE-INTERACTING PROTEIN"/>
    <property type="match status" value="1"/>
</dbReference>
<dbReference type="GO" id="GO:0005654">
    <property type="term" value="C:nucleoplasm"/>
    <property type="evidence" value="ECO:0007669"/>
    <property type="project" value="TreeGrafter"/>
</dbReference>
<keyword evidence="5" id="KW-1185">Reference proteome</keyword>
<dbReference type="InterPro" id="IPR052449">
    <property type="entry name" value="STYX-Interacting_Phosphatase"/>
</dbReference>
<name>A0A194VI41_CYTMA</name>
<feature type="region of interest" description="Disordered" evidence="2">
    <location>
        <begin position="1"/>
        <end position="50"/>
    </location>
</feature>
<feature type="compositionally biased region" description="Polar residues" evidence="2">
    <location>
        <begin position="39"/>
        <end position="49"/>
    </location>
</feature>